<dbReference type="PANTHER" id="PTHR19328:SF13">
    <property type="entry name" value="HIPL1 PROTEIN"/>
    <property type="match status" value="1"/>
</dbReference>
<organism evidence="3 4">
    <name type="scientific">Candidatus Giovannonibacteria bacterium RIFCSPLOWO2_01_FULL_46_13</name>
    <dbReference type="NCBI Taxonomy" id="1798352"/>
    <lineage>
        <taxon>Bacteria</taxon>
        <taxon>Candidatus Giovannoniibacteriota</taxon>
    </lineage>
</organism>
<evidence type="ECO:0000259" key="2">
    <source>
        <dbReference type="Pfam" id="PF07995"/>
    </source>
</evidence>
<proteinExistence type="predicted"/>
<reference evidence="3 4" key="1">
    <citation type="journal article" date="2016" name="Nat. Commun.">
        <title>Thousands of microbial genomes shed light on interconnected biogeochemical processes in an aquifer system.</title>
        <authorList>
            <person name="Anantharaman K."/>
            <person name="Brown C.T."/>
            <person name="Hug L.A."/>
            <person name="Sharon I."/>
            <person name="Castelle C.J."/>
            <person name="Probst A.J."/>
            <person name="Thomas B.C."/>
            <person name="Singh A."/>
            <person name="Wilkins M.J."/>
            <person name="Karaoz U."/>
            <person name="Brodie E.L."/>
            <person name="Williams K.H."/>
            <person name="Hubbard S.S."/>
            <person name="Banfield J.F."/>
        </authorList>
    </citation>
    <scope>NUCLEOTIDE SEQUENCE [LARGE SCALE GENOMIC DNA]</scope>
</reference>
<dbReference type="Proteomes" id="UP000178684">
    <property type="component" value="Unassembled WGS sequence"/>
</dbReference>
<evidence type="ECO:0000313" key="3">
    <source>
        <dbReference type="EMBL" id="OGF83046.1"/>
    </source>
</evidence>
<comment type="caution">
    <text evidence="3">The sequence shown here is derived from an EMBL/GenBank/DDBJ whole genome shotgun (WGS) entry which is preliminary data.</text>
</comment>
<name>A0A1F5X5A8_9BACT</name>
<evidence type="ECO:0000313" key="4">
    <source>
        <dbReference type="Proteomes" id="UP000178684"/>
    </source>
</evidence>
<gene>
    <name evidence="3" type="ORF">A3B18_02540</name>
</gene>
<sequence>MKKSISILVILILTAAAFWYLQNEAIAPNGPNDGNNGNQNGEEIPDVEVVLDGLEIPWDIAWFPSGEILVAERPGRLLLVDKNKERKEITVEGVKHSGEGGLLGIKLHPNFSENKFIYLYISSGYNANQTRNRVERYRLENNALSDKKIIIENIPGAIYHDGGRMEFGPDGLLYITTGDATNDKIAQDKNSLGGKILRLQDDGSIPPENPFNSAIWSYGHRNPQGIAWDDAGRLWETEHGPSALIWPNCCQDEINLIEVGKNYGWPASVGDKVEAGTVAPVLHSGRNVWAPASLVYLKGSLFFGGLKGEALYEAVLDGENIKEFKTHFKNEFGRIRTVRVGPDKMLYLATSNRDGRGNPEEEDDRIIRINPSSLK</sequence>
<dbReference type="InterPro" id="IPR012938">
    <property type="entry name" value="Glc/Sorbosone_DH"/>
</dbReference>
<accession>A0A1F5X5A8</accession>
<feature type="domain" description="Glucose/Sorbosone dehydrogenase" evidence="2">
    <location>
        <begin position="54"/>
        <end position="356"/>
    </location>
</feature>
<dbReference type="Pfam" id="PF07995">
    <property type="entry name" value="GSDH"/>
    <property type="match status" value="1"/>
</dbReference>
<dbReference type="InterPro" id="IPR011041">
    <property type="entry name" value="Quinoprot_gluc/sorb_DH_b-prop"/>
</dbReference>
<dbReference type="AlphaFoldDB" id="A0A1F5X5A8"/>
<dbReference type="PANTHER" id="PTHR19328">
    <property type="entry name" value="HEDGEHOG-INTERACTING PROTEIN"/>
    <property type="match status" value="1"/>
</dbReference>
<evidence type="ECO:0000256" key="1">
    <source>
        <dbReference type="SAM" id="MobiDB-lite"/>
    </source>
</evidence>
<dbReference type="SUPFAM" id="SSF50952">
    <property type="entry name" value="Soluble quinoprotein glucose dehydrogenase"/>
    <property type="match status" value="1"/>
</dbReference>
<dbReference type="InterPro" id="IPR011042">
    <property type="entry name" value="6-blade_b-propeller_TolB-like"/>
</dbReference>
<dbReference type="EMBL" id="MFIE01000007">
    <property type="protein sequence ID" value="OGF83046.1"/>
    <property type="molecule type" value="Genomic_DNA"/>
</dbReference>
<dbReference type="Gene3D" id="2.120.10.30">
    <property type="entry name" value="TolB, C-terminal domain"/>
    <property type="match status" value="1"/>
</dbReference>
<protein>
    <recommendedName>
        <fullName evidence="2">Glucose/Sorbosone dehydrogenase domain-containing protein</fullName>
    </recommendedName>
</protein>
<feature type="region of interest" description="Disordered" evidence="1">
    <location>
        <begin position="350"/>
        <end position="375"/>
    </location>
</feature>